<reference evidence="2 3" key="1">
    <citation type="journal article" date="2017" name="BMC Biol.">
        <title>Genomic innovations, transcriptional plasticity and gene loss underlying the evolution and divergence of two highly polyphagous and invasive Helicoverpa pest species.</title>
        <authorList>
            <person name="Pearce S.L."/>
            <person name="Clarke D.F."/>
            <person name="East P.D."/>
            <person name="Elfekih S."/>
            <person name="Gordon K.H."/>
            <person name="Jermiin L.S."/>
            <person name="McGaughran A."/>
            <person name="Oakeshott J.G."/>
            <person name="Papanikolaou A."/>
            <person name="Perera O.P."/>
            <person name="Rane R.V."/>
            <person name="Richards S."/>
            <person name="Tay W.T."/>
            <person name="Walsh T.K."/>
            <person name="Anderson A."/>
            <person name="Anderson C.J."/>
            <person name="Asgari S."/>
            <person name="Board P.G."/>
            <person name="Bretschneider A."/>
            <person name="Campbell P.M."/>
            <person name="Chertemps T."/>
            <person name="Christeller J.T."/>
            <person name="Coppin C.W."/>
            <person name="Downes S.J."/>
            <person name="Duan G."/>
            <person name="Farnsworth C.A."/>
            <person name="Good R.T."/>
            <person name="Han L.B."/>
            <person name="Han Y.C."/>
            <person name="Hatje K."/>
            <person name="Horne I."/>
            <person name="Huang Y.P."/>
            <person name="Hughes D.S."/>
            <person name="Jacquin-Joly E."/>
            <person name="James W."/>
            <person name="Jhangiani S."/>
            <person name="Kollmar M."/>
            <person name="Kuwar S.S."/>
            <person name="Li S."/>
            <person name="Liu N.Y."/>
            <person name="Maibeche M.T."/>
            <person name="Miller J.R."/>
            <person name="Montagne N."/>
            <person name="Perry T."/>
            <person name="Qu J."/>
            <person name="Song S.V."/>
            <person name="Sutton G.G."/>
            <person name="Vogel H."/>
            <person name="Walenz B.P."/>
            <person name="Xu W."/>
            <person name="Zhang H.J."/>
            <person name="Zou Z."/>
            <person name="Batterham P."/>
            <person name="Edwards O.R."/>
            <person name="Feyereisen R."/>
            <person name="Gibbs R.A."/>
            <person name="Heckel D.G."/>
            <person name="McGrath A."/>
            <person name="Robin C."/>
            <person name="Scherer S.E."/>
            <person name="Worley K.C."/>
            <person name="Wu Y.D."/>
        </authorList>
    </citation>
    <scope>NUCLEOTIDE SEQUENCE [LARGE SCALE GENOMIC DNA]</scope>
    <source>
        <strain evidence="2">Harm_GR_Male_#8</strain>
        <tissue evidence="2">Whole organism</tissue>
    </source>
</reference>
<feature type="transmembrane region" description="Helical" evidence="1">
    <location>
        <begin position="181"/>
        <end position="202"/>
    </location>
</feature>
<evidence type="ECO:0000256" key="1">
    <source>
        <dbReference type="SAM" id="Phobius"/>
    </source>
</evidence>
<name>A0A2W1BV44_HELAM</name>
<proteinExistence type="predicted"/>
<keyword evidence="1" id="KW-0812">Transmembrane</keyword>
<sequence length="288" mass="34181">MRSHTRQTFRQHGIFFPFESILNNQLDKDVQSILFPLNLLQFIVLNPKCHIKNSFINPNNSFNKVILFFGMIIYVSAYIYRVLEITLDVNLRAYGTLSFLYIASYFDFAFYSTGFILNSIINFCKTKDMVNLILMYQDVNRFLKDKSNFRWSVIRSWIYVALIIGFYVFTMLFMSVAPFHIVFNLIILISLDSNIIYTIILLKLLTEKVVVWNSAILKVHKNGCSTSYCTKMFDVYVDIFSCYNLIKDMFQQPVSLLKFFSTTFLIYYYEASKIFRLCYFVFRFYTKL</sequence>
<accession>A0A2W1BV44</accession>
<evidence type="ECO:0000313" key="2">
    <source>
        <dbReference type="EMBL" id="PZC77067.1"/>
    </source>
</evidence>
<keyword evidence="3" id="KW-1185">Reference proteome</keyword>
<dbReference type="EMBL" id="KZ149937">
    <property type="protein sequence ID" value="PZC77067.1"/>
    <property type="molecule type" value="Genomic_DNA"/>
</dbReference>
<feature type="transmembrane region" description="Helical" evidence="1">
    <location>
        <begin position="100"/>
        <end position="121"/>
    </location>
</feature>
<dbReference type="AlphaFoldDB" id="A0A2W1BV44"/>
<keyword evidence="1" id="KW-1133">Transmembrane helix</keyword>
<evidence type="ECO:0000313" key="3">
    <source>
        <dbReference type="Proteomes" id="UP000249218"/>
    </source>
</evidence>
<feature type="transmembrane region" description="Helical" evidence="1">
    <location>
        <begin position="62"/>
        <end position="80"/>
    </location>
</feature>
<dbReference type="Proteomes" id="UP000249218">
    <property type="component" value="Unassembled WGS sequence"/>
</dbReference>
<protein>
    <recommendedName>
        <fullName evidence="4">Gustatory receptor</fullName>
    </recommendedName>
</protein>
<organism evidence="2 3">
    <name type="scientific">Helicoverpa armigera</name>
    <name type="common">Cotton bollworm</name>
    <name type="synonym">Heliothis armigera</name>
    <dbReference type="NCBI Taxonomy" id="29058"/>
    <lineage>
        <taxon>Eukaryota</taxon>
        <taxon>Metazoa</taxon>
        <taxon>Ecdysozoa</taxon>
        <taxon>Arthropoda</taxon>
        <taxon>Hexapoda</taxon>
        <taxon>Insecta</taxon>
        <taxon>Pterygota</taxon>
        <taxon>Neoptera</taxon>
        <taxon>Endopterygota</taxon>
        <taxon>Lepidoptera</taxon>
        <taxon>Glossata</taxon>
        <taxon>Ditrysia</taxon>
        <taxon>Noctuoidea</taxon>
        <taxon>Noctuidae</taxon>
        <taxon>Heliothinae</taxon>
        <taxon>Helicoverpa</taxon>
    </lineage>
</organism>
<evidence type="ECO:0008006" key="4">
    <source>
        <dbReference type="Google" id="ProtNLM"/>
    </source>
</evidence>
<feature type="transmembrane region" description="Helical" evidence="1">
    <location>
        <begin position="156"/>
        <end position="175"/>
    </location>
</feature>
<gene>
    <name evidence="2" type="primary">HaOG200717</name>
    <name evidence="2" type="ORF">B5X24_HaOG200717</name>
</gene>
<keyword evidence="1" id="KW-0472">Membrane</keyword>